<dbReference type="EMBL" id="AOIU01000036">
    <property type="protein sequence ID" value="ELZ22402.1"/>
    <property type="molecule type" value="Genomic_DNA"/>
</dbReference>
<keyword evidence="3" id="KW-1185">Reference proteome</keyword>
<feature type="region of interest" description="Disordered" evidence="1">
    <location>
        <begin position="237"/>
        <end position="259"/>
    </location>
</feature>
<gene>
    <name evidence="2" type="ORF">C475_17858</name>
</gene>
<dbReference type="STRING" id="797114.C475_17858"/>
<comment type="caution">
    <text evidence="2">The sequence shown here is derived from an EMBL/GenBank/DDBJ whole genome shotgun (WGS) entry which is preliminary data.</text>
</comment>
<dbReference type="Proteomes" id="UP000011626">
    <property type="component" value="Unassembled WGS sequence"/>
</dbReference>
<evidence type="ECO:0000256" key="1">
    <source>
        <dbReference type="SAM" id="MobiDB-lite"/>
    </source>
</evidence>
<reference evidence="2 3" key="1">
    <citation type="journal article" date="2014" name="PLoS Genet.">
        <title>Phylogenetically driven sequencing of extremely halophilic archaea reveals strategies for static and dynamic osmo-response.</title>
        <authorList>
            <person name="Becker E.A."/>
            <person name="Seitzer P.M."/>
            <person name="Tritt A."/>
            <person name="Larsen D."/>
            <person name="Krusor M."/>
            <person name="Yao A.I."/>
            <person name="Wu D."/>
            <person name="Madern D."/>
            <person name="Eisen J.A."/>
            <person name="Darling A.E."/>
            <person name="Facciotti M.T."/>
        </authorList>
    </citation>
    <scope>NUCLEOTIDE SEQUENCE [LARGE SCALE GENOMIC DNA]</scope>
    <source>
        <strain evidence="2 3">2-9-1</strain>
    </source>
</reference>
<organism evidence="2 3">
    <name type="scientific">Halosimplex carlsbadense 2-9-1</name>
    <dbReference type="NCBI Taxonomy" id="797114"/>
    <lineage>
        <taxon>Archaea</taxon>
        <taxon>Methanobacteriati</taxon>
        <taxon>Methanobacteriota</taxon>
        <taxon>Stenosarchaea group</taxon>
        <taxon>Halobacteria</taxon>
        <taxon>Halobacteriales</taxon>
        <taxon>Haloarculaceae</taxon>
        <taxon>Halosimplex</taxon>
    </lineage>
</organism>
<dbReference type="AlphaFoldDB" id="M0CJ62"/>
<evidence type="ECO:0000313" key="2">
    <source>
        <dbReference type="EMBL" id="ELZ22402.1"/>
    </source>
</evidence>
<evidence type="ECO:0000313" key="3">
    <source>
        <dbReference type="Proteomes" id="UP000011626"/>
    </source>
</evidence>
<accession>M0CJ62</accession>
<sequence length="259" mass="28185">MYLGNDKFEYFPYSTGSEDIVATATVPKNSVWRVPVGEPLVVALVAKQTITVASGDSGVSKTLDPEAPVVDFMPNIADGEYTSDANVVAYYDESGDGSKDTLVTDSTGVSYSGNVSSDGDFIDAVEFSGNGAEDEDVDVYTVVRNGYTRIQKRTSGKGNSAQELQTEDSITWAFSNPDDPNSDRQITWDPRNSGLRGVIPPKFKLDLVFFDKDYATALDAEKVEDANLEISIPVRQRPVREDEDPATLRRKVANNMSGP</sequence>
<proteinExistence type="predicted"/>
<protein>
    <submittedName>
        <fullName evidence="2">Uncharacterized protein</fullName>
    </submittedName>
</protein>
<name>M0CJ62_9EURY</name>